<feature type="region of interest" description="Disordered" evidence="1">
    <location>
        <begin position="64"/>
        <end position="99"/>
    </location>
</feature>
<proteinExistence type="predicted"/>
<gene>
    <name evidence="2" type="ORF">AVEN_174304_1</name>
</gene>
<dbReference type="EMBL" id="BGPR01010053">
    <property type="protein sequence ID" value="GBN43983.1"/>
    <property type="molecule type" value="Genomic_DNA"/>
</dbReference>
<protein>
    <submittedName>
        <fullName evidence="2">Uncharacterized protein</fullName>
    </submittedName>
</protein>
<evidence type="ECO:0000256" key="1">
    <source>
        <dbReference type="SAM" id="MobiDB-lite"/>
    </source>
</evidence>
<name>A0A4Y2NZ87_ARAVE</name>
<evidence type="ECO:0000313" key="3">
    <source>
        <dbReference type="Proteomes" id="UP000499080"/>
    </source>
</evidence>
<evidence type="ECO:0000313" key="2">
    <source>
        <dbReference type="EMBL" id="GBN43983.1"/>
    </source>
</evidence>
<feature type="region of interest" description="Disordered" evidence="1">
    <location>
        <begin position="21"/>
        <end position="43"/>
    </location>
</feature>
<dbReference type="Proteomes" id="UP000499080">
    <property type="component" value="Unassembled WGS sequence"/>
</dbReference>
<feature type="compositionally biased region" description="Polar residues" evidence="1">
    <location>
        <begin position="89"/>
        <end position="99"/>
    </location>
</feature>
<comment type="caution">
    <text evidence="2">The sequence shown here is derived from an EMBL/GenBank/DDBJ whole genome shotgun (WGS) entry which is preliminary data.</text>
</comment>
<dbReference type="AlphaFoldDB" id="A0A4Y2NZ87"/>
<reference evidence="2 3" key="1">
    <citation type="journal article" date="2019" name="Sci. Rep.">
        <title>Orb-weaving spider Araneus ventricosus genome elucidates the spidroin gene catalogue.</title>
        <authorList>
            <person name="Kono N."/>
            <person name="Nakamura H."/>
            <person name="Ohtoshi R."/>
            <person name="Moran D.A.P."/>
            <person name="Shinohara A."/>
            <person name="Yoshida Y."/>
            <person name="Fujiwara M."/>
            <person name="Mori M."/>
            <person name="Tomita M."/>
            <person name="Arakawa K."/>
        </authorList>
    </citation>
    <scope>NUCLEOTIDE SEQUENCE [LARGE SCALE GENOMIC DNA]</scope>
</reference>
<organism evidence="2 3">
    <name type="scientific">Araneus ventricosus</name>
    <name type="common">Orbweaver spider</name>
    <name type="synonym">Epeira ventricosa</name>
    <dbReference type="NCBI Taxonomy" id="182803"/>
    <lineage>
        <taxon>Eukaryota</taxon>
        <taxon>Metazoa</taxon>
        <taxon>Ecdysozoa</taxon>
        <taxon>Arthropoda</taxon>
        <taxon>Chelicerata</taxon>
        <taxon>Arachnida</taxon>
        <taxon>Araneae</taxon>
        <taxon>Araneomorphae</taxon>
        <taxon>Entelegynae</taxon>
        <taxon>Araneoidea</taxon>
        <taxon>Araneidae</taxon>
        <taxon>Araneus</taxon>
    </lineage>
</organism>
<keyword evidence="3" id="KW-1185">Reference proteome</keyword>
<sequence length="99" mass="10860">MGCSELDAAVETSKVAKRMTTATRDLAPPLQNSHTTAVGGLSMHDVRCTRPTYTVDREELSFRSGALKPRSRDLTTRPPQPVSVLIKYCNTSSNNSYTD</sequence>
<accession>A0A4Y2NZ87</accession>